<evidence type="ECO:0000256" key="1">
    <source>
        <dbReference type="ARBA" id="ARBA00003932"/>
    </source>
</evidence>
<evidence type="ECO:0000256" key="7">
    <source>
        <dbReference type="ARBA" id="ARBA00023288"/>
    </source>
</evidence>
<keyword evidence="3" id="KW-0732">Signal</keyword>
<dbReference type="Pfam" id="PF00921">
    <property type="entry name" value="Lipoprotein_2"/>
    <property type="match status" value="1"/>
</dbReference>
<geneLocation type="plasmid" evidence="10">
    <name>unnamed13</name>
</geneLocation>
<organism evidence="9 10">
    <name type="scientific">Borrelia crocidurae (strain Achema)</name>
    <dbReference type="NCBI Taxonomy" id="1155096"/>
    <lineage>
        <taxon>Bacteria</taxon>
        <taxon>Pseudomonadati</taxon>
        <taxon>Spirochaetota</taxon>
        <taxon>Spirochaetia</taxon>
        <taxon>Spirochaetales</taxon>
        <taxon>Borreliaceae</taxon>
        <taxon>Borrelia</taxon>
    </lineage>
</organism>
<reference evidence="10" key="2">
    <citation type="submission" date="2012-03" db="EMBL/GenBank/DDBJ databases">
        <title>Complete genome sequence of Borrelia crocidurae.</title>
        <authorList>
            <person name="Elbir H."/>
            <person name="Gimenez G."/>
            <person name="Robert C."/>
            <person name="Raoult D."/>
            <person name="Drancourt M."/>
        </authorList>
    </citation>
    <scope>NUCLEOTIDE SEQUENCE [LARGE SCALE GENOMIC DNA]</scope>
    <source>
        <strain evidence="10">Achema</strain>
        <plasmid evidence="10">unnamed13</plasmid>
    </source>
</reference>
<evidence type="ECO:0000313" key="10">
    <source>
        <dbReference type="Proteomes" id="UP000005212"/>
    </source>
</evidence>
<name>I0FEI8_BORCA</name>
<dbReference type="KEGG" id="bcw:Q7M_1438"/>
<comment type="subcellular location">
    <subcellularLocation>
        <location evidence="2 8">Cell outer membrane</location>
        <topology evidence="2 8">Lipid-anchor</topology>
    </subcellularLocation>
</comment>
<evidence type="ECO:0000256" key="4">
    <source>
        <dbReference type="ARBA" id="ARBA00023136"/>
    </source>
</evidence>
<proteinExistence type="predicted"/>
<keyword evidence="9" id="KW-0614">Plasmid</keyword>
<comment type="function">
    <text evidence="1 8">The Vlp and Vsp proteins are antigenically distinct proteins, only one vlp or vsp gene is transcriptionally active at any one time. Switching between these genes is a mechanism of host immune response evasion.</text>
</comment>
<dbReference type="HOGENOM" id="CLU_054711_0_2_12"/>
<dbReference type="Proteomes" id="UP000005212">
    <property type="component" value="Plasmid unnamed13"/>
</dbReference>
<protein>
    <recommendedName>
        <fullName evidence="8">Variable large protein</fullName>
    </recommendedName>
</protein>
<evidence type="ECO:0000256" key="3">
    <source>
        <dbReference type="ARBA" id="ARBA00022729"/>
    </source>
</evidence>
<evidence type="ECO:0000313" key="9">
    <source>
        <dbReference type="EMBL" id="AFI31894.1"/>
    </source>
</evidence>
<dbReference type="AlphaFoldDB" id="I0FEI8"/>
<dbReference type="SUPFAM" id="SSF74748">
    <property type="entry name" value="Variable surface antigen VlsE"/>
    <property type="match status" value="1"/>
</dbReference>
<accession>I0FEI8</accession>
<sequence length="233" mass="23067">MKTLVESKLDKIIGGAKEASEAISDANDLIGNVAAQNNGGVAGDGVEKVVKGIKSIVEVVLKGKGDPEAGDSNKAEDLSARAANNADGAGKLFVTGSAAGDDKKAAADAAKAVGAVTGSDILQAIVKDAGDAAKLAANNAANNNNIANTKDGTIAGGIALRAMAKNGKFANGSSGGNDVSTAVKGTALSAVTKALDTLTIAIRTTIDTGLKTVKKAVKINPNDTLLTTEAKNQ</sequence>
<evidence type="ECO:0000256" key="8">
    <source>
        <dbReference type="RuleBase" id="RU363105"/>
    </source>
</evidence>
<dbReference type="EMBL" id="CP003439">
    <property type="protein sequence ID" value="AFI31894.1"/>
    <property type="molecule type" value="Genomic_DNA"/>
</dbReference>
<keyword evidence="6 8" id="KW-0998">Cell outer membrane</keyword>
<evidence type="ECO:0000256" key="6">
    <source>
        <dbReference type="ARBA" id="ARBA00023237"/>
    </source>
</evidence>
<dbReference type="InterPro" id="IPR000680">
    <property type="entry name" value="Borrelia_lipo"/>
</dbReference>
<keyword evidence="7 8" id="KW-0449">Lipoprotein</keyword>
<reference evidence="9 10" key="1">
    <citation type="journal article" date="2012" name="J. Bacteriol.">
        <title>Complete Genome Sequence of Borrelia crocidurae.</title>
        <authorList>
            <person name="Elbir H."/>
            <person name="Gimenez G."/>
            <person name="Robert C."/>
            <person name="Bergstrom S."/>
            <person name="Cutler S."/>
            <person name="Raoult D."/>
            <person name="Drancourt M."/>
        </authorList>
    </citation>
    <scope>NUCLEOTIDE SEQUENCE [LARGE SCALE GENOMIC DNA]</scope>
    <source>
        <strain evidence="9 10">Achema</strain>
        <plasmid evidence="10">unnamed13</plasmid>
    </source>
</reference>
<keyword evidence="5 8" id="KW-0564">Palmitate</keyword>
<dbReference type="GO" id="GO:0009279">
    <property type="term" value="C:cell outer membrane"/>
    <property type="evidence" value="ECO:0007669"/>
    <property type="project" value="UniProtKB-SubCell"/>
</dbReference>
<keyword evidence="4 8" id="KW-0472">Membrane</keyword>
<evidence type="ECO:0000256" key="5">
    <source>
        <dbReference type="ARBA" id="ARBA00023139"/>
    </source>
</evidence>
<gene>
    <name evidence="9" type="ordered locus">Q7M_1438</name>
</gene>
<dbReference type="PATRIC" id="fig|1155096.3.peg.1142"/>
<evidence type="ECO:0000256" key="2">
    <source>
        <dbReference type="ARBA" id="ARBA00004459"/>
    </source>
</evidence>